<dbReference type="InterPro" id="IPR005108">
    <property type="entry name" value="HELP"/>
</dbReference>
<reference evidence="11 13" key="2">
    <citation type="journal article" date="2013" name="Nature">
        <title>Insights into bilaterian evolution from three spiralian genomes.</title>
        <authorList>
            <person name="Simakov O."/>
            <person name="Marletaz F."/>
            <person name="Cho S.J."/>
            <person name="Edsinger-Gonzales E."/>
            <person name="Havlak P."/>
            <person name="Hellsten U."/>
            <person name="Kuo D.H."/>
            <person name="Larsson T."/>
            <person name="Lv J."/>
            <person name="Arendt D."/>
            <person name="Savage R."/>
            <person name="Osoegawa K."/>
            <person name="de Jong P."/>
            <person name="Grimwood J."/>
            <person name="Chapman J.A."/>
            <person name="Shapiro H."/>
            <person name="Aerts A."/>
            <person name="Otillar R.P."/>
            <person name="Terry A.Y."/>
            <person name="Boore J.L."/>
            <person name="Grigoriev I.V."/>
            <person name="Lindberg D.R."/>
            <person name="Seaver E.C."/>
            <person name="Weisblat D.A."/>
            <person name="Putnam N.H."/>
            <person name="Rokhsar D.S."/>
        </authorList>
    </citation>
    <scope>NUCLEOTIDE SEQUENCE</scope>
</reference>
<keyword evidence="6" id="KW-0677">Repeat</keyword>
<dbReference type="PROSITE" id="PS50294">
    <property type="entry name" value="WD_REPEATS_REGION"/>
    <property type="match status" value="2"/>
</dbReference>
<reference evidence="12" key="3">
    <citation type="submission" date="2015-06" db="UniProtKB">
        <authorList>
            <consortium name="EnsemblMetazoa"/>
        </authorList>
    </citation>
    <scope>IDENTIFICATION</scope>
</reference>
<dbReference type="PANTHER" id="PTHR13720">
    <property type="entry name" value="WD-40 REPEAT PROTEIN"/>
    <property type="match status" value="1"/>
</dbReference>
<dbReference type="GO" id="GO:0000226">
    <property type="term" value="P:microtubule cytoskeleton organization"/>
    <property type="evidence" value="ECO:0000318"/>
    <property type="project" value="GO_Central"/>
</dbReference>
<evidence type="ECO:0000256" key="4">
    <source>
        <dbReference type="ARBA" id="ARBA00022574"/>
    </source>
</evidence>
<dbReference type="GO" id="GO:0008017">
    <property type="term" value="F:microtubule binding"/>
    <property type="evidence" value="ECO:0000318"/>
    <property type="project" value="GO_Central"/>
</dbReference>
<evidence type="ECO:0000256" key="3">
    <source>
        <dbReference type="ARBA" id="ARBA00022490"/>
    </source>
</evidence>
<dbReference type="InterPro" id="IPR055442">
    <property type="entry name" value="Beta-prop_EML-like_2nd"/>
</dbReference>
<dbReference type="Gene3D" id="2.130.10.10">
    <property type="entry name" value="YVTN repeat-like/Quinoprotein amine dehydrogenase"/>
    <property type="match status" value="2"/>
</dbReference>
<dbReference type="FunFam" id="2.130.10.10:FF:000005">
    <property type="entry name" value="Putative echinoderm microtubule-associated protein-like 1"/>
    <property type="match status" value="1"/>
</dbReference>
<keyword evidence="3" id="KW-0963">Cytoplasm</keyword>
<evidence type="ECO:0000313" key="13">
    <source>
        <dbReference type="Proteomes" id="UP000015101"/>
    </source>
</evidence>
<dbReference type="KEGG" id="hro:HELRODRAFT_97580"/>
<feature type="domain" description="EML-like first beta-propeller" evidence="9">
    <location>
        <begin position="77"/>
        <end position="343"/>
    </location>
</feature>
<dbReference type="RefSeq" id="XP_009012560.1">
    <property type="nucleotide sequence ID" value="XM_009014312.1"/>
</dbReference>
<dbReference type="Proteomes" id="UP000015101">
    <property type="component" value="Unassembled WGS sequence"/>
</dbReference>
<dbReference type="AlphaFoldDB" id="T1G9H7"/>
<dbReference type="SUPFAM" id="SSF50998">
    <property type="entry name" value="Quinoprotein alcohol dehydrogenase-like"/>
    <property type="match status" value="1"/>
</dbReference>
<keyword evidence="13" id="KW-1185">Reference proteome</keyword>
<comment type="similarity">
    <text evidence="2">Belongs to the WD repeat EMAP family.</text>
</comment>
<dbReference type="EnsemblMetazoa" id="HelroT97580">
    <property type="protein sequence ID" value="HelroP97580"/>
    <property type="gene ID" value="HelroG97580"/>
</dbReference>
<dbReference type="SUPFAM" id="SSF50993">
    <property type="entry name" value="Peptidase/esterase 'gauge' domain"/>
    <property type="match status" value="1"/>
</dbReference>
<gene>
    <name evidence="12" type="primary">20217724</name>
    <name evidence="11" type="ORF">HELRODRAFT_97580</name>
</gene>
<dbReference type="CTD" id="20217724"/>
<proteinExistence type="inferred from homology"/>
<dbReference type="InterPro" id="IPR015943">
    <property type="entry name" value="WD40/YVTN_repeat-like_dom_sf"/>
</dbReference>
<dbReference type="Pfam" id="PF23414">
    <property type="entry name" value="Beta-prop_EML_2"/>
    <property type="match status" value="1"/>
</dbReference>
<dbReference type="InParanoid" id="T1G9H7"/>
<keyword evidence="7" id="KW-0206">Cytoskeleton</keyword>
<evidence type="ECO:0000256" key="8">
    <source>
        <dbReference type="PROSITE-ProRule" id="PRU00221"/>
    </source>
</evidence>
<accession>T1G9H7</accession>
<feature type="repeat" description="WD" evidence="8">
    <location>
        <begin position="482"/>
        <end position="523"/>
    </location>
</feature>
<evidence type="ECO:0000259" key="10">
    <source>
        <dbReference type="Pfam" id="PF23414"/>
    </source>
</evidence>
<evidence type="ECO:0000259" key="9">
    <source>
        <dbReference type="Pfam" id="PF23409"/>
    </source>
</evidence>
<evidence type="ECO:0000256" key="2">
    <source>
        <dbReference type="ARBA" id="ARBA00006489"/>
    </source>
</evidence>
<evidence type="ECO:0000256" key="1">
    <source>
        <dbReference type="ARBA" id="ARBA00004245"/>
    </source>
</evidence>
<evidence type="ECO:0000256" key="6">
    <source>
        <dbReference type="ARBA" id="ARBA00022737"/>
    </source>
</evidence>
<organism evidence="12 13">
    <name type="scientific">Helobdella robusta</name>
    <name type="common">Californian leech</name>
    <dbReference type="NCBI Taxonomy" id="6412"/>
    <lineage>
        <taxon>Eukaryota</taxon>
        <taxon>Metazoa</taxon>
        <taxon>Spiralia</taxon>
        <taxon>Lophotrochozoa</taxon>
        <taxon>Annelida</taxon>
        <taxon>Clitellata</taxon>
        <taxon>Hirudinea</taxon>
        <taxon>Rhynchobdellida</taxon>
        <taxon>Glossiphoniidae</taxon>
        <taxon>Helobdella</taxon>
    </lineage>
</organism>
<feature type="repeat" description="WD" evidence="8">
    <location>
        <begin position="594"/>
        <end position="635"/>
    </location>
</feature>
<dbReference type="PROSITE" id="PS50082">
    <property type="entry name" value="WD_REPEATS_2"/>
    <property type="match status" value="3"/>
</dbReference>
<protein>
    <recommendedName>
        <fullName evidence="14">HELP domain-containing protein</fullName>
    </recommendedName>
</protein>
<dbReference type="eggNOG" id="KOG2106">
    <property type="taxonomic scope" value="Eukaryota"/>
</dbReference>
<dbReference type="OrthoDB" id="47802at2759"/>
<dbReference type="EMBL" id="KB095959">
    <property type="protein sequence ID" value="ESO09467.1"/>
    <property type="molecule type" value="Genomic_DNA"/>
</dbReference>
<dbReference type="Pfam" id="PF03451">
    <property type="entry name" value="HELP"/>
    <property type="match status" value="1"/>
</dbReference>
<evidence type="ECO:0000256" key="5">
    <source>
        <dbReference type="ARBA" id="ARBA00022701"/>
    </source>
</evidence>
<dbReference type="STRING" id="6412.T1G9H7"/>
<comment type="subcellular location">
    <subcellularLocation>
        <location evidence="1">Cytoplasm</location>
        <location evidence="1">Cytoskeleton</location>
    </subcellularLocation>
</comment>
<feature type="repeat" description="WD" evidence="8">
    <location>
        <begin position="353"/>
        <end position="394"/>
    </location>
</feature>
<dbReference type="HOGENOM" id="CLU_011754_2_0_1"/>
<dbReference type="PANTHER" id="PTHR13720:SF50">
    <property type="entry name" value="ECHINODERM MICROTUBULE-ASSOCIATED PROTEIN-LIKE 2"/>
    <property type="match status" value="1"/>
</dbReference>
<evidence type="ECO:0008006" key="14">
    <source>
        <dbReference type="Google" id="ProtNLM"/>
    </source>
</evidence>
<dbReference type="GO" id="GO:0005874">
    <property type="term" value="C:microtubule"/>
    <property type="evidence" value="ECO:0007669"/>
    <property type="project" value="UniProtKB-KW"/>
</dbReference>
<keyword evidence="4 8" id="KW-0853">WD repeat</keyword>
<reference evidence="13" key="1">
    <citation type="submission" date="2012-12" db="EMBL/GenBank/DDBJ databases">
        <authorList>
            <person name="Hellsten U."/>
            <person name="Grimwood J."/>
            <person name="Chapman J.A."/>
            <person name="Shapiro H."/>
            <person name="Aerts A."/>
            <person name="Otillar R.P."/>
            <person name="Terry A.Y."/>
            <person name="Boore J.L."/>
            <person name="Simakov O."/>
            <person name="Marletaz F."/>
            <person name="Cho S.-J."/>
            <person name="Edsinger-Gonzales E."/>
            <person name="Havlak P."/>
            <person name="Kuo D.-H."/>
            <person name="Larsson T."/>
            <person name="Lv J."/>
            <person name="Arendt D."/>
            <person name="Savage R."/>
            <person name="Osoegawa K."/>
            <person name="de Jong P."/>
            <person name="Lindberg D.R."/>
            <person name="Seaver E.C."/>
            <person name="Weisblat D.A."/>
            <person name="Putnam N.H."/>
            <person name="Grigoriev I.V."/>
            <person name="Rokhsar D.S."/>
        </authorList>
    </citation>
    <scope>NUCLEOTIDE SEQUENCE</scope>
</reference>
<dbReference type="Pfam" id="PF23409">
    <property type="entry name" value="Beta-prop_EML"/>
    <property type="match status" value="1"/>
</dbReference>
<name>T1G9H7_HELRO</name>
<dbReference type="GeneID" id="20217724"/>
<dbReference type="EMBL" id="AMQM01002972">
    <property type="status" value="NOT_ANNOTATED_CDS"/>
    <property type="molecule type" value="Genomic_DNA"/>
</dbReference>
<dbReference type="InterPro" id="IPR001680">
    <property type="entry name" value="WD40_rpt"/>
</dbReference>
<dbReference type="SMART" id="SM00320">
    <property type="entry name" value="WD40"/>
    <property type="match status" value="9"/>
</dbReference>
<dbReference type="InterPro" id="IPR011047">
    <property type="entry name" value="Quinoprotein_ADH-like_sf"/>
</dbReference>
<evidence type="ECO:0000313" key="12">
    <source>
        <dbReference type="EnsemblMetazoa" id="HelroP97580"/>
    </source>
</evidence>
<evidence type="ECO:0000256" key="7">
    <source>
        <dbReference type="ARBA" id="ARBA00023212"/>
    </source>
</evidence>
<dbReference type="InterPro" id="IPR055439">
    <property type="entry name" value="Beta-prop_EML_1st"/>
</dbReference>
<evidence type="ECO:0000313" key="11">
    <source>
        <dbReference type="EMBL" id="ESO09467.1"/>
    </source>
</evidence>
<dbReference type="FunCoup" id="T1G9H7">
    <property type="interactions" value="18"/>
</dbReference>
<dbReference type="InterPro" id="IPR050630">
    <property type="entry name" value="WD_repeat_EMAP"/>
</dbReference>
<feature type="domain" description="EML-like second beta-propeller" evidence="10">
    <location>
        <begin position="360"/>
        <end position="628"/>
    </location>
</feature>
<sequence>MKFYVRGRPLIFYAPSLLGNDFLTRIQAQPPRDKLILEWVYGYRGKDARSNIFMLPTGEIVYFIAAVAVLYNVDEQTQRHYVGHTDDIKCIAIHPDKVTIATGQVAGHDKSEGKPHVRIWNSITLATLKIIGLGDFERAVSCVTFSKVDGGNHLAVVDDANDHVLSVWDWQKSEKGTKILEAKNSGDPVFFAEYNPVDANSIVTCGKGQITFWSIEGTSVVKKTGIFEKLEKPKYVTCLAFTENGKVVSGDSAGNLIIWSKGSNKVHQALTGAHEGGVFCICILKDGCLLSGGKDKKIVKWVSTDAGYERSKLPEAYGPVRQISEGAGNVLLVGTTKNCILQGSFDLKFNPVVQGHVEELWGLATLPSQNQFLTCGYDRMLYLWDSPTHRVVWSKEMPESCHAIAIHSEGQIAIVTGTSPRWYVFDVASREVVGSNSDATERIECVQFSPESSMLACGSRDNFIYVYSVADDGKKYSKVAKLSGHSSFILHVDWSIDSQYLQSNSGDYELLFWNMATFKQITTASTLRDVVWATTNCTLCFSSCGIWPEGVDGTDINACTRSHDNYDIVSADDFGKVAIYAYPAFHPKSPGFSYSGHSSHVTNVKFLHDDTRLISTGGKDTSIMQWQVVNSSNCL</sequence>
<keyword evidence="5" id="KW-0493">Microtubule</keyword>
<dbReference type="OMA" id="DIQWFTH"/>